<sequence length="131" mass="14711">MTKGCEFCRCYADKTCELYQHIHDSKVPLEYTGGLHKIYSKKTLPPGLIIKKSGILGAGLGVFAAVDIPFGTVFGPYRGKIHHGKIRGKSADFSWQIIRNKKHSHIVDASDPANSNWMRYVNCSRTEDEQK</sequence>
<dbReference type="OrthoDB" id="6433683at2759"/>
<evidence type="ECO:0000259" key="1">
    <source>
        <dbReference type="PROSITE" id="PS50280"/>
    </source>
</evidence>
<dbReference type="EMBL" id="CAJHNH020005604">
    <property type="protein sequence ID" value="CAG5132733.1"/>
    <property type="molecule type" value="Genomic_DNA"/>
</dbReference>
<gene>
    <name evidence="2" type="ORF">CUNI_LOCUS18291</name>
</gene>
<dbReference type="Proteomes" id="UP000678393">
    <property type="component" value="Unassembled WGS sequence"/>
</dbReference>
<reference evidence="2" key="1">
    <citation type="submission" date="2021-04" db="EMBL/GenBank/DDBJ databases">
        <authorList>
            <consortium name="Molecular Ecology Group"/>
        </authorList>
    </citation>
    <scope>NUCLEOTIDE SEQUENCE</scope>
</reference>
<dbReference type="Gene3D" id="2.170.270.10">
    <property type="entry name" value="SET domain"/>
    <property type="match status" value="1"/>
</dbReference>
<name>A0A8S3ZTJ5_9EUPU</name>
<evidence type="ECO:0000313" key="3">
    <source>
        <dbReference type="Proteomes" id="UP000678393"/>
    </source>
</evidence>
<dbReference type="InterPro" id="IPR046341">
    <property type="entry name" value="SET_dom_sf"/>
</dbReference>
<feature type="non-terminal residue" evidence="2">
    <location>
        <position position="131"/>
    </location>
</feature>
<comment type="caution">
    <text evidence="2">The sequence shown here is derived from an EMBL/GenBank/DDBJ whole genome shotgun (WGS) entry which is preliminary data.</text>
</comment>
<proteinExistence type="predicted"/>
<dbReference type="Pfam" id="PF21549">
    <property type="entry name" value="PRDM2_PR"/>
    <property type="match status" value="1"/>
</dbReference>
<protein>
    <recommendedName>
        <fullName evidence="1">SET domain-containing protein</fullName>
    </recommendedName>
</protein>
<feature type="domain" description="SET" evidence="1">
    <location>
        <begin position="46"/>
        <end position="131"/>
    </location>
</feature>
<accession>A0A8S3ZTJ5</accession>
<dbReference type="PROSITE" id="PS50280">
    <property type="entry name" value="SET"/>
    <property type="match status" value="1"/>
</dbReference>
<dbReference type="SUPFAM" id="SSF82199">
    <property type="entry name" value="SET domain"/>
    <property type="match status" value="1"/>
</dbReference>
<dbReference type="InterPro" id="IPR001214">
    <property type="entry name" value="SET_dom"/>
</dbReference>
<keyword evidence="3" id="KW-1185">Reference proteome</keyword>
<dbReference type="AlphaFoldDB" id="A0A8S3ZTJ5"/>
<evidence type="ECO:0000313" key="2">
    <source>
        <dbReference type="EMBL" id="CAG5132733.1"/>
    </source>
</evidence>
<organism evidence="2 3">
    <name type="scientific">Candidula unifasciata</name>
    <dbReference type="NCBI Taxonomy" id="100452"/>
    <lineage>
        <taxon>Eukaryota</taxon>
        <taxon>Metazoa</taxon>
        <taxon>Spiralia</taxon>
        <taxon>Lophotrochozoa</taxon>
        <taxon>Mollusca</taxon>
        <taxon>Gastropoda</taxon>
        <taxon>Heterobranchia</taxon>
        <taxon>Euthyneura</taxon>
        <taxon>Panpulmonata</taxon>
        <taxon>Eupulmonata</taxon>
        <taxon>Stylommatophora</taxon>
        <taxon>Helicina</taxon>
        <taxon>Helicoidea</taxon>
        <taxon>Geomitridae</taxon>
        <taxon>Candidula</taxon>
    </lineage>
</organism>